<dbReference type="Gene3D" id="3.30.559.10">
    <property type="entry name" value="Chloramphenicol acetyltransferase-like domain"/>
    <property type="match status" value="1"/>
</dbReference>
<comment type="caution">
    <text evidence="2">The sequence shown here is derived from an EMBL/GenBank/DDBJ whole genome shotgun (WGS) entry which is preliminary data.</text>
</comment>
<organism evidence="2 3">
    <name type="scientific">Solihabitans fulvus</name>
    <dbReference type="NCBI Taxonomy" id="1892852"/>
    <lineage>
        <taxon>Bacteria</taxon>
        <taxon>Bacillati</taxon>
        <taxon>Actinomycetota</taxon>
        <taxon>Actinomycetes</taxon>
        <taxon>Pseudonocardiales</taxon>
        <taxon>Pseudonocardiaceae</taxon>
        <taxon>Solihabitans</taxon>
    </lineage>
</organism>
<dbReference type="Proteomes" id="UP000323454">
    <property type="component" value="Unassembled WGS sequence"/>
</dbReference>
<dbReference type="GO" id="GO:0043041">
    <property type="term" value="P:amino acid activation for nonribosomal peptide biosynthetic process"/>
    <property type="evidence" value="ECO:0007669"/>
    <property type="project" value="TreeGrafter"/>
</dbReference>
<dbReference type="GO" id="GO:0009366">
    <property type="term" value="C:enterobactin synthetase complex"/>
    <property type="evidence" value="ECO:0007669"/>
    <property type="project" value="TreeGrafter"/>
</dbReference>
<dbReference type="GO" id="GO:0047527">
    <property type="term" value="F:2,3-dihydroxybenzoate-serine ligase activity"/>
    <property type="evidence" value="ECO:0007669"/>
    <property type="project" value="TreeGrafter"/>
</dbReference>
<dbReference type="GO" id="GO:0031177">
    <property type="term" value="F:phosphopantetheine binding"/>
    <property type="evidence" value="ECO:0007669"/>
    <property type="project" value="TreeGrafter"/>
</dbReference>
<dbReference type="OrthoDB" id="3447635at2"/>
<dbReference type="PANTHER" id="PTHR45527:SF1">
    <property type="entry name" value="FATTY ACID SYNTHASE"/>
    <property type="match status" value="1"/>
</dbReference>
<dbReference type="Pfam" id="PF00668">
    <property type="entry name" value="Condensation"/>
    <property type="match status" value="1"/>
</dbReference>
<proteinExistence type="predicted"/>
<evidence type="ECO:0000313" key="2">
    <source>
        <dbReference type="EMBL" id="KAA2257571.1"/>
    </source>
</evidence>
<accession>A0A5B2X325</accession>
<reference evidence="2 3" key="1">
    <citation type="submission" date="2019-09" db="EMBL/GenBank/DDBJ databases">
        <title>Goodfellowia gen. nov., a new genus of the Pseudonocardineae related to Actinoalloteichus, containing Goodfellowia coeruleoviolacea gen. nov., comb. nov. gen. nov., comb. nov.</title>
        <authorList>
            <person name="Labeda D."/>
        </authorList>
    </citation>
    <scope>NUCLEOTIDE SEQUENCE [LARGE SCALE GENOMIC DNA]</scope>
    <source>
        <strain evidence="2 3">AN110305</strain>
    </source>
</reference>
<reference evidence="2 3" key="2">
    <citation type="submission" date="2019-09" db="EMBL/GenBank/DDBJ databases">
        <authorList>
            <person name="Jin C."/>
        </authorList>
    </citation>
    <scope>NUCLEOTIDE SEQUENCE [LARGE SCALE GENOMIC DNA]</scope>
    <source>
        <strain evidence="2 3">AN110305</strain>
    </source>
</reference>
<evidence type="ECO:0000313" key="3">
    <source>
        <dbReference type="Proteomes" id="UP000323454"/>
    </source>
</evidence>
<name>A0A5B2X325_9PSEU</name>
<protein>
    <recommendedName>
        <fullName evidence="1">Condensation domain-containing protein</fullName>
    </recommendedName>
</protein>
<sequence length="455" mass="48623">MPEGLPLSHAQEALWFLHQLAPDSSAHNTGVAVVIRSAIDLPALHRATDELARRHDLLRSTFAEADGRPVRLVGPDGLAGLEVLDRPGVSDAALRAAVEAALAEPFPLRERGAFRTVLVRRGPQDAVLLIASHHIASDATSHLVLLRDLLRSYEPAAAGGDPTLPPLPGTFDDHVGAERGFLASPRGAETELHWRRVCAGAAPAELPADRPRSAGTPFVGDVCRVEVDPEAAARLRAVAAESGVTEFAYLLGVFQGLLYRSTRQADFLIGCPTTTRLSSKTREVVGNFTNTLVLRANLARGSTFRAAAVSAAEQLRAGVAGIRYPFPLLASRVRLSGGAPLCRLTFNMLNATGSDPLLGLLLDTEHEDRVVPNAGLLLSSLPLPQLGGELDLMVNVRRSADALAVEFRYNANVFERETMRRLAGHFARAIAVAVAGPDSRIATARLWDTAEPARS</sequence>
<dbReference type="Gene3D" id="3.30.559.30">
    <property type="entry name" value="Nonribosomal peptide synthetase, condensation domain"/>
    <property type="match status" value="1"/>
</dbReference>
<dbReference type="InterPro" id="IPR001242">
    <property type="entry name" value="Condensation_dom"/>
</dbReference>
<dbReference type="GO" id="GO:0005829">
    <property type="term" value="C:cytosol"/>
    <property type="evidence" value="ECO:0007669"/>
    <property type="project" value="TreeGrafter"/>
</dbReference>
<keyword evidence="3" id="KW-1185">Reference proteome</keyword>
<dbReference type="GO" id="GO:0009239">
    <property type="term" value="P:enterobactin biosynthetic process"/>
    <property type="evidence" value="ECO:0007669"/>
    <property type="project" value="TreeGrafter"/>
</dbReference>
<evidence type="ECO:0000259" key="1">
    <source>
        <dbReference type="Pfam" id="PF00668"/>
    </source>
</evidence>
<dbReference type="AlphaFoldDB" id="A0A5B2X325"/>
<feature type="domain" description="Condensation" evidence="1">
    <location>
        <begin position="5"/>
        <end position="451"/>
    </location>
</feature>
<gene>
    <name evidence="2" type="ORF">F0L68_25075</name>
</gene>
<dbReference type="PANTHER" id="PTHR45527">
    <property type="entry name" value="NONRIBOSOMAL PEPTIDE SYNTHETASE"/>
    <property type="match status" value="1"/>
</dbReference>
<dbReference type="InterPro" id="IPR023213">
    <property type="entry name" value="CAT-like_dom_sf"/>
</dbReference>
<dbReference type="GO" id="GO:0008610">
    <property type="term" value="P:lipid biosynthetic process"/>
    <property type="evidence" value="ECO:0007669"/>
    <property type="project" value="UniProtKB-ARBA"/>
</dbReference>
<dbReference type="EMBL" id="VUOB01000045">
    <property type="protein sequence ID" value="KAA2257571.1"/>
    <property type="molecule type" value="Genomic_DNA"/>
</dbReference>
<dbReference type="SUPFAM" id="SSF52777">
    <property type="entry name" value="CoA-dependent acyltransferases"/>
    <property type="match status" value="2"/>
</dbReference>
<dbReference type="RefSeq" id="WP_149852250.1">
    <property type="nucleotide sequence ID" value="NZ_VUOB01000045.1"/>
</dbReference>